<dbReference type="EMBL" id="JAIWYP010000001">
    <property type="protein sequence ID" value="KAH3894211.1"/>
    <property type="molecule type" value="Genomic_DNA"/>
</dbReference>
<name>A0A9D4S781_DREPO</name>
<organism evidence="3 4">
    <name type="scientific">Dreissena polymorpha</name>
    <name type="common">Zebra mussel</name>
    <name type="synonym">Mytilus polymorpha</name>
    <dbReference type="NCBI Taxonomy" id="45954"/>
    <lineage>
        <taxon>Eukaryota</taxon>
        <taxon>Metazoa</taxon>
        <taxon>Spiralia</taxon>
        <taxon>Lophotrochozoa</taxon>
        <taxon>Mollusca</taxon>
        <taxon>Bivalvia</taxon>
        <taxon>Autobranchia</taxon>
        <taxon>Heteroconchia</taxon>
        <taxon>Euheterodonta</taxon>
        <taxon>Imparidentia</taxon>
        <taxon>Neoheterodontei</taxon>
        <taxon>Myida</taxon>
        <taxon>Dreissenoidea</taxon>
        <taxon>Dreissenidae</taxon>
        <taxon>Dreissena</taxon>
    </lineage>
</organism>
<dbReference type="Proteomes" id="UP000828390">
    <property type="component" value="Unassembled WGS sequence"/>
</dbReference>
<accession>A0A9D4S781</accession>
<dbReference type="Gene3D" id="2.60.40.780">
    <property type="entry name" value="von Hippel-Lindau disease tumour suppressor, beta domain"/>
    <property type="match status" value="1"/>
</dbReference>
<dbReference type="CDD" id="cd05468">
    <property type="entry name" value="pVHL"/>
    <property type="match status" value="1"/>
</dbReference>
<sequence>MAQNRFTQPLKSLNNDIRAFVSFVNTTNRNVCLLWLDYKGKRVRYGDIPPGRGLLINTYVTHPWIAYDAVTSYPLLFNGEMAFFPQEQRDNQVFSEDNRELVSIHIPVYSLYRRCLEVVYLHIRPDVVNAENIPTNIKAILTKMQPVSDFTDYPDFHRMHYENIANIDNMGPPE</sequence>
<comment type="similarity">
    <text evidence="1">Belongs to the VHL family.</text>
</comment>
<dbReference type="SUPFAM" id="SSF49468">
    <property type="entry name" value="VHL"/>
    <property type="match status" value="1"/>
</dbReference>
<gene>
    <name evidence="3" type="ORF">DPMN_018368</name>
</gene>
<dbReference type="InterPro" id="IPR036208">
    <property type="entry name" value="VHL_sf"/>
</dbReference>
<evidence type="ECO:0000256" key="1">
    <source>
        <dbReference type="ARBA" id="ARBA00010057"/>
    </source>
</evidence>
<keyword evidence="4" id="KW-1185">Reference proteome</keyword>
<feature type="domain" description="von Hippel-Lindau disease tumour suppressor beta" evidence="2">
    <location>
        <begin position="10"/>
        <end position="89"/>
    </location>
</feature>
<evidence type="ECO:0000259" key="2">
    <source>
        <dbReference type="Pfam" id="PF01847"/>
    </source>
</evidence>
<dbReference type="AlphaFoldDB" id="A0A9D4S781"/>
<evidence type="ECO:0000313" key="4">
    <source>
        <dbReference type="Proteomes" id="UP000828390"/>
    </source>
</evidence>
<evidence type="ECO:0000313" key="3">
    <source>
        <dbReference type="EMBL" id="KAH3894211.1"/>
    </source>
</evidence>
<dbReference type="FunFam" id="2.60.40.780:FF:000001">
    <property type="entry name" value="von Hippel-Lindau disease tumor suppressor"/>
    <property type="match status" value="1"/>
</dbReference>
<proteinExistence type="inferred from homology"/>
<protein>
    <recommendedName>
        <fullName evidence="2">von Hippel-Lindau disease tumour suppressor beta domain-containing protein</fullName>
    </recommendedName>
</protein>
<dbReference type="InterPro" id="IPR022772">
    <property type="entry name" value="VHL_tumour_suppress_b/a_dom"/>
</dbReference>
<reference evidence="3" key="1">
    <citation type="journal article" date="2019" name="bioRxiv">
        <title>The Genome of the Zebra Mussel, Dreissena polymorpha: A Resource for Invasive Species Research.</title>
        <authorList>
            <person name="McCartney M.A."/>
            <person name="Auch B."/>
            <person name="Kono T."/>
            <person name="Mallez S."/>
            <person name="Zhang Y."/>
            <person name="Obille A."/>
            <person name="Becker A."/>
            <person name="Abrahante J.E."/>
            <person name="Garbe J."/>
            <person name="Badalamenti J.P."/>
            <person name="Herman A."/>
            <person name="Mangelson H."/>
            <person name="Liachko I."/>
            <person name="Sullivan S."/>
            <person name="Sone E.D."/>
            <person name="Koren S."/>
            <person name="Silverstein K.A.T."/>
            <person name="Beckman K.B."/>
            <person name="Gohl D.M."/>
        </authorList>
    </citation>
    <scope>NUCLEOTIDE SEQUENCE</scope>
    <source>
        <strain evidence="3">Duluth1</strain>
        <tissue evidence="3">Whole animal</tissue>
    </source>
</reference>
<dbReference type="Pfam" id="PF01847">
    <property type="entry name" value="VHL"/>
    <property type="match status" value="1"/>
</dbReference>
<reference evidence="3" key="2">
    <citation type="submission" date="2020-11" db="EMBL/GenBank/DDBJ databases">
        <authorList>
            <person name="McCartney M.A."/>
            <person name="Auch B."/>
            <person name="Kono T."/>
            <person name="Mallez S."/>
            <person name="Becker A."/>
            <person name="Gohl D.M."/>
            <person name="Silverstein K.A.T."/>
            <person name="Koren S."/>
            <person name="Bechman K.B."/>
            <person name="Herman A."/>
            <person name="Abrahante J.E."/>
            <person name="Garbe J."/>
        </authorList>
    </citation>
    <scope>NUCLEOTIDE SEQUENCE</scope>
    <source>
        <strain evidence="3">Duluth1</strain>
        <tissue evidence="3">Whole animal</tissue>
    </source>
</reference>
<comment type="caution">
    <text evidence="3">The sequence shown here is derived from an EMBL/GenBank/DDBJ whole genome shotgun (WGS) entry which is preliminary data.</text>
</comment>
<dbReference type="InterPro" id="IPR024053">
    <property type="entry name" value="VHL_beta_dom"/>
</dbReference>
<dbReference type="InterPro" id="IPR037140">
    <property type="entry name" value="VHL_beta_dom_sf"/>
</dbReference>
<dbReference type="OrthoDB" id="413400at2759"/>